<dbReference type="GO" id="GO:0046872">
    <property type="term" value="F:metal ion binding"/>
    <property type="evidence" value="ECO:0007669"/>
    <property type="project" value="UniProtKB-KW"/>
</dbReference>
<feature type="domain" description="Gcp-like" evidence="9">
    <location>
        <begin position="2"/>
        <end position="196"/>
    </location>
</feature>
<accession>A0A858PY90</accession>
<gene>
    <name evidence="10" type="primary">tsaD</name>
    <name evidence="10" type="ORF">ANPL_02275</name>
</gene>
<organism evidence="10 11">
    <name type="scientific">Anaplasma platys</name>
    <dbReference type="NCBI Taxonomy" id="949"/>
    <lineage>
        <taxon>Bacteria</taxon>
        <taxon>Pseudomonadati</taxon>
        <taxon>Pseudomonadota</taxon>
        <taxon>Alphaproteobacteria</taxon>
        <taxon>Rickettsiales</taxon>
        <taxon>Anaplasmataceae</taxon>
        <taxon>Anaplasma</taxon>
    </lineage>
</organism>
<evidence type="ECO:0000256" key="1">
    <source>
        <dbReference type="ARBA" id="ARBA00012156"/>
    </source>
</evidence>
<evidence type="ECO:0000256" key="8">
    <source>
        <dbReference type="SAM" id="Phobius"/>
    </source>
</evidence>
<sequence>MSHEVLSQKEHSSFGGVVPEIAARAHFDFLHKMVENTVLDNGIKFSELAAIAVTTGPGLVGSLIVGVMFSKAIAYVTKRPIVAVNHLEAHALVARICHDIDFPFLVLIISGGHCQFVMARDVGSYSKLGGSIDDSLGEAFDKVSRMLGFGYPGGIIVEKMALRGRGDRFHFPRALVDRPGCDFSFSGLKTAVRSVIEGEQSLSAKNLISAPAILTLHSITVRDKKHRARGDLKRHTCTASLTQRLLLFL</sequence>
<proteinExistence type="predicted"/>
<keyword evidence="11" id="KW-1185">Reference proteome</keyword>
<evidence type="ECO:0000313" key="10">
    <source>
        <dbReference type="EMBL" id="QJC27532.1"/>
    </source>
</evidence>
<dbReference type="PANTHER" id="PTHR11735">
    <property type="entry name" value="TRNA N6-ADENOSINE THREONYLCARBAMOYLTRANSFERASE"/>
    <property type="match status" value="1"/>
</dbReference>
<dbReference type="InterPro" id="IPR000905">
    <property type="entry name" value="Gcp-like_dom"/>
</dbReference>
<dbReference type="NCBIfam" id="TIGR00329">
    <property type="entry name" value="gcp_kae1"/>
    <property type="match status" value="1"/>
</dbReference>
<evidence type="ECO:0000256" key="6">
    <source>
        <dbReference type="ARBA" id="ARBA00023315"/>
    </source>
</evidence>
<dbReference type="GO" id="GO:0008033">
    <property type="term" value="P:tRNA processing"/>
    <property type="evidence" value="ECO:0007669"/>
    <property type="project" value="UniProtKB-KW"/>
</dbReference>
<keyword evidence="8" id="KW-0812">Transmembrane</keyword>
<dbReference type="Gene3D" id="3.30.420.40">
    <property type="match status" value="2"/>
</dbReference>
<protein>
    <recommendedName>
        <fullName evidence="1">N(6)-L-threonylcarbamoyladenine synthase</fullName>
        <ecNumber evidence="1">2.3.1.234</ecNumber>
    </recommendedName>
</protein>
<dbReference type="SUPFAM" id="SSF53067">
    <property type="entry name" value="Actin-like ATPase domain"/>
    <property type="match status" value="2"/>
</dbReference>
<name>A0A858PY90_9RICK</name>
<dbReference type="Pfam" id="PF00814">
    <property type="entry name" value="TsaD"/>
    <property type="match status" value="1"/>
</dbReference>
<dbReference type="EC" id="2.3.1.234" evidence="1"/>
<evidence type="ECO:0000256" key="5">
    <source>
        <dbReference type="ARBA" id="ARBA00023004"/>
    </source>
</evidence>
<reference evidence="10 11" key="1">
    <citation type="journal article" date="2020" name="Pathogens">
        <title>First Whole Genome Sequence of Anaplasma platys, an Obligate Intracellular Rickettsial Pathogen of Dogs.</title>
        <authorList>
            <person name="Llanes A."/>
            <person name="Rajeev S."/>
        </authorList>
    </citation>
    <scope>NUCLEOTIDE SEQUENCE [LARGE SCALE GENOMIC DNA]</scope>
    <source>
        <strain evidence="10 11">S3</strain>
    </source>
</reference>
<dbReference type="PANTHER" id="PTHR11735:SF6">
    <property type="entry name" value="TRNA N6-ADENOSINE THREONYLCARBAMOYLTRANSFERASE, MITOCHONDRIAL"/>
    <property type="match status" value="1"/>
</dbReference>
<evidence type="ECO:0000256" key="4">
    <source>
        <dbReference type="ARBA" id="ARBA00022723"/>
    </source>
</evidence>
<evidence type="ECO:0000259" key="9">
    <source>
        <dbReference type="Pfam" id="PF00814"/>
    </source>
</evidence>
<dbReference type="InterPro" id="IPR017861">
    <property type="entry name" value="KAE1/TsaD"/>
</dbReference>
<evidence type="ECO:0000256" key="2">
    <source>
        <dbReference type="ARBA" id="ARBA00022679"/>
    </source>
</evidence>
<keyword evidence="8" id="KW-0472">Membrane</keyword>
<evidence type="ECO:0000256" key="3">
    <source>
        <dbReference type="ARBA" id="ARBA00022694"/>
    </source>
</evidence>
<keyword evidence="6" id="KW-0012">Acyltransferase</keyword>
<comment type="catalytic activity">
    <reaction evidence="7">
        <text>L-threonylcarbamoyladenylate + adenosine(37) in tRNA = N(6)-L-threonylcarbamoyladenosine(37) in tRNA + AMP + H(+)</text>
        <dbReference type="Rhea" id="RHEA:37059"/>
        <dbReference type="Rhea" id="RHEA-COMP:10162"/>
        <dbReference type="Rhea" id="RHEA-COMP:10163"/>
        <dbReference type="ChEBI" id="CHEBI:15378"/>
        <dbReference type="ChEBI" id="CHEBI:73682"/>
        <dbReference type="ChEBI" id="CHEBI:74411"/>
        <dbReference type="ChEBI" id="CHEBI:74418"/>
        <dbReference type="ChEBI" id="CHEBI:456215"/>
        <dbReference type="EC" id="2.3.1.234"/>
    </reaction>
</comment>
<keyword evidence="4" id="KW-0479">Metal-binding</keyword>
<dbReference type="GO" id="GO:0061711">
    <property type="term" value="F:tRNA N(6)-L-threonylcarbamoyladenine synthase activity"/>
    <property type="evidence" value="ECO:0007669"/>
    <property type="project" value="UniProtKB-EC"/>
</dbReference>
<dbReference type="KEGG" id="aplt:ANPL_02275"/>
<dbReference type="InterPro" id="IPR043129">
    <property type="entry name" value="ATPase_NBD"/>
</dbReference>
<keyword evidence="3" id="KW-0819">tRNA processing</keyword>
<dbReference type="Proteomes" id="UP000500930">
    <property type="component" value="Chromosome"/>
</dbReference>
<dbReference type="AlphaFoldDB" id="A0A858PY90"/>
<evidence type="ECO:0000256" key="7">
    <source>
        <dbReference type="ARBA" id="ARBA00048117"/>
    </source>
</evidence>
<keyword evidence="2 10" id="KW-0808">Transferase</keyword>
<keyword evidence="8" id="KW-1133">Transmembrane helix</keyword>
<dbReference type="EMBL" id="CP046391">
    <property type="protein sequence ID" value="QJC27532.1"/>
    <property type="molecule type" value="Genomic_DNA"/>
</dbReference>
<feature type="transmembrane region" description="Helical" evidence="8">
    <location>
        <begin position="48"/>
        <end position="69"/>
    </location>
</feature>
<keyword evidence="5" id="KW-0408">Iron</keyword>
<dbReference type="PRINTS" id="PR00789">
    <property type="entry name" value="OSIALOPTASE"/>
</dbReference>
<evidence type="ECO:0000313" key="11">
    <source>
        <dbReference type="Proteomes" id="UP000500930"/>
    </source>
</evidence>